<sequence>MAIMKPSSYVGGNACKLSVGNHLLYLHMSSHYRRICNAKCTVDTSPPCAYKLNHSARRRRHHHTNSQSDVSSYGPVDCELGLARNIANDAKQSSHTYSGCTWTEQEKLRQTGAVASHKQQHQFVEGELQHHRGRNTCRTLCRPPASKESSNYCRRVPLPDIMDQHAKRFTSPDRAFRPRILKTETQSRLHDSRVYHPASRKIRLSHHGRLHEQQKLQHQQSEEEVMSGRTSARCSDLCDAQKHVSSKESSHDSAYNGGTSSSAESRGPTPVVMCPTQKGATLDMVQLQSRKEDAAYVKFVHDITEDVLARGIYSDRGLQQLFQRHLADNEGQLNLDRMKEEVGRLCEQLGILQTDCGGELFQVAQRSEFLSQETGYMQKMGTG</sequence>
<evidence type="ECO:0000313" key="3">
    <source>
        <dbReference type="Proteomes" id="UP000027135"/>
    </source>
</evidence>
<evidence type="ECO:0000256" key="1">
    <source>
        <dbReference type="SAM" id="MobiDB-lite"/>
    </source>
</evidence>
<dbReference type="STRING" id="136037.A0A067QMQ8"/>
<accession>A0A067QMQ8</accession>
<dbReference type="eggNOG" id="ENOG502RTR4">
    <property type="taxonomic scope" value="Eukaryota"/>
</dbReference>
<dbReference type="EMBL" id="KK853153">
    <property type="protein sequence ID" value="KDR10563.1"/>
    <property type="molecule type" value="Genomic_DNA"/>
</dbReference>
<evidence type="ECO:0000313" key="2">
    <source>
        <dbReference type="EMBL" id="KDR10563.1"/>
    </source>
</evidence>
<dbReference type="OrthoDB" id="6263678at2759"/>
<dbReference type="GO" id="GO:0000226">
    <property type="term" value="P:microtubule cytoskeleton organization"/>
    <property type="evidence" value="ECO:0007669"/>
    <property type="project" value="TreeGrafter"/>
</dbReference>
<dbReference type="GO" id="GO:0036064">
    <property type="term" value="C:ciliary basal body"/>
    <property type="evidence" value="ECO:0007669"/>
    <property type="project" value="TreeGrafter"/>
</dbReference>
<gene>
    <name evidence="2" type="ORF">L798_15272</name>
</gene>
<proteinExistence type="predicted"/>
<dbReference type="OMA" id="DHMSTHY"/>
<reference evidence="2 3" key="1">
    <citation type="journal article" date="2014" name="Nat. Commun.">
        <title>Molecular traces of alternative social organization in a termite genome.</title>
        <authorList>
            <person name="Terrapon N."/>
            <person name="Li C."/>
            <person name="Robertson H.M."/>
            <person name="Ji L."/>
            <person name="Meng X."/>
            <person name="Booth W."/>
            <person name="Chen Z."/>
            <person name="Childers C.P."/>
            <person name="Glastad K.M."/>
            <person name="Gokhale K."/>
            <person name="Gowin J."/>
            <person name="Gronenberg W."/>
            <person name="Hermansen R.A."/>
            <person name="Hu H."/>
            <person name="Hunt B.G."/>
            <person name="Huylmans A.K."/>
            <person name="Khalil S.M."/>
            <person name="Mitchell R.D."/>
            <person name="Munoz-Torres M.C."/>
            <person name="Mustard J.A."/>
            <person name="Pan H."/>
            <person name="Reese J.T."/>
            <person name="Scharf M.E."/>
            <person name="Sun F."/>
            <person name="Vogel H."/>
            <person name="Xiao J."/>
            <person name="Yang W."/>
            <person name="Yang Z."/>
            <person name="Yang Z."/>
            <person name="Zhou J."/>
            <person name="Zhu J."/>
            <person name="Brent C.S."/>
            <person name="Elsik C.G."/>
            <person name="Goodisman M.A."/>
            <person name="Liberles D.A."/>
            <person name="Roe R.M."/>
            <person name="Vargo E.L."/>
            <person name="Vilcinskas A."/>
            <person name="Wang J."/>
            <person name="Bornberg-Bauer E."/>
            <person name="Korb J."/>
            <person name="Zhang G."/>
            <person name="Liebig J."/>
        </authorList>
    </citation>
    <scope>NUCLEOTIDE SEQUENCE [LARGE SCALE GENOMIC DNA]</scope>
    <source>
        <tissue evidence="2">Whole organism</tissue>
    </source>
</reference>
<protein>
    <submittedName>
        <fullName evidence="2">Spermatogenesis-associated protein 7</fullName>
    </submittedName>
</protein>
<keyword evidence="3" id="KW-1185">Reference proteome</keyword>
<name>A0A067QMQ8_ZOONE</name>
<dbReference type="PANTHER" id="PTHR14917">
    <property type="entry name" value="SPERMATOGENESIS-ASSOCIATED PROTEIN 7"/>
    <property type="match status" value="1"/>
</dbReference>
<feature type="region of interest" description="Disordered" evidence="1">
    <location>
        <begin position="208"/>
        <end position="228"/>
    </location>
</feature>
<dbReference type="InParanoid" id="A0A067QMQ8"/>
<feature type="region of interest" description="Disordered" evidence="1">
    <location>
        <begin position="245"/>
        <end position="270"/>
    </location>
</feature>
<organism evidence="2 3">
    <name type="scientific">Zootermopsis nevadensis</name>
    <name type="common">Dampwood termite</name>
    <dbReference type="NCBI Taxonomy" id="136037"/>
    <lineage>
        <taxon>Eukaryota</taxon>
        <taxon>Metazoa</taxon>
        <taxon>Ecdysozoa</taxon>
        <taxon>Arthropoda</taxon>
        <taxon>Hexapoda</taxon>
        <taxon>Insecta</taxon>
        <taxon>Pterygota</taxon>
        <taxon>Neoptera</taxon>
        <taxon>Polyneoptera</taxon>
        <taxon>Dictyoptera</taxon>
        <taxon>Blattodea</taxon>
        <taxon>Blattoidea</taxon>
        <taxon>Termitoidae</taxon>
        <taxon>Termopsidae</taxon>
        <taxon>Zootermopsis</taxon>
    </lineage>
</organism>
<dbReference type="PANTHER" id="PTHR14917:SF4">
    <property type="entry name" value="SPERMATOGENESIS-ASSOCIATED 7"/>
    <property type="match status" value="1"/>
</dbReference>
<dbReference type="Proteomes" id="UP000027135">
    <property type="component" value="Unassembled WGS sequence"/>
</dbReference>
<dbReference type="AlphaFoldDB" id="A0A067QMQ8"/>
<dbReference type="InterPro" id="IPR029357">
    <property type="entry name" value="SPATA7"/>
</dbReference>
<feature type="compositionally biased region" description="Polar residues" evidence="1">
    <location>
        <begin position="252"/>
        <end position="264"/>
    </location>
</feature>
<dbReference type="Pfam" id="PF15244">
    <property type="entry name" value="HSD3"/>
    <property type="match status" value="1"/>
</dbReference>
<dbReference type="GO" id="GO:0005930">
    <property type="term" value="C:axoneme"/>
    <property type="evidence" value="ECO:0007669"/>
    <property type="project" value="TreeGrafter"/>
</dbReference>